<feature type="compositionally biased region" description="Basic and acidic residues" evidence="1">
    <location>
        <begin position="1"/>
        <end position="20"/>
    </location>
</feature>
<evidence type="ECO:0000256" key="2">
    <source>
        <dbReference type="SAM" id="Phobius"/>
    </source>
</evidence>
<gene>
    <name evidence="3" type="ORF">J2S36_000774</name>
</gene>
<feature type="compositionally biased region" description="Basic and acidic residues" evidence="1">
    <location>
        <begin position="31"/>
        <end position="49"/>
    </location>
</feature>
<protein>
    <submittedName>
        <fullName evidence="3">Chromosome segregation ATPase</fullName>
    </submittedName>
</protein>
<sequence length="173" mass="20183">MAVDSKKLTHMNEQDNEQKQTSKNKPSLSETTKEAIKAREKLATDDTHGRNDTARMEHLLYEYQKRQEQVLSSINKMVEEIRVIKKEISDIESFAQQLTLNGVSQAHKKAEKMTISHLNKAQEKYVTYVQTLVEQAQKRTERLKRSSRQSMFIPVTTWLMQLLIVGLLIYNFK</sequence>
<feature type="transmembrane region" description="Helical" evidence="2">
    <location>
        <begin position="151"/>
        <end position="172"/>
    </location>
</feature>
<feature type="region of interest" description="Disordered" evidence="1">
    <location>
        <begin position="1"/>
        <end position="49"/>
    </location>
</feature>
<dbReference type="Proteomes" id="UP001266099">
    <property type="component" value="Unassembled WGS sequence"/>
</dbReference>
<keyword evidence="4" id="KW-1185">Reference proteome</keyword>
<keyword evidence="2" id="KW-0812">Transmembrane</keyword>
<evidence type="ECO:0000313" key="4">
    <source>
        <dbReference type="Proteomes" id="UP001266099"/>
    </source>
</evidence>
<feature type="compositionally biased region" description="Polar residues" evidence="1">
    <location>
        <begin position="21"/>
        <end position="30"/>
    </location>
</feature>
<keyword evidence="2" id="KW-1133">Transmembrane helix</keyword>
<accession>A0ABU1T1I0</accession>
<comment type="caution">
    <text evidence="3">The sequence shown here is derived from an EMBL/GenBank/DDBJ whole genome shotgun (WGS) entry which is preliminary data.</text>
</comment>
<dbReference type="EMBL" id="JAVDUJ010000001">
    <property type="protein sequence ID" value="MDR6939231.1"/>
    <property type="molecule type" value="Genomic_DNA"/>
</dbReference>
<reference evidence="3 4" key="1">
    <citation type="submission" date="2023-07" db="EMBL/GenBank/DDBJ databases">
        <title>Sequencing the genomes of 1000 actinobacteria strains.</title>
        <authorList>
            <person name="Klenk H.-P."/>
        </authorList>
    </citation>
    <scope>NUCLEOTIDE SEQUENCE [LARGE SCALE GENOMIC DNA]</scope>
    <source>
        <strain evidence="3 4">DSM 15539</strain>
    </source>
</reference>
<keyword evidence="2" id="KW-0472">Membrane</keyword>
<evidence type="ECO:0000256" key="1">
    <source>
        <dbReference type="SAM" id="MobiDB-lite"/>
    </source>
</evidence>
<evidence type="ECO:0000313" key="3">
    <source>
        <dbReference type="EMBL" id="MDR6939231.1"/>
    </source>
</evidence>
<dbReference type="RefSeq" id="WP_309955755.1">
    <property type="nucleotide sequence ID" value="NZ_JAVDUJ010000001.1"/>
</dbReference>
<proteinExistence type="predicted"/>
<name>A0ABU1T1I0_9ACTO</name>
<organism evidence="3 4">
    <name type="scientific">Arcanobacterium hippocoleae</name>
    <dbReference type="NCBI Taxonomy" id="149017"/>
    <lineage>
        <taxon>Bacteria</taxon>
        <taxon>Bacillati</taxon>
        <taxon>Actinomycetota</taxon>
        <taxon>Actinomycetes</taxon>
        <taxon>Actinomycetales</taxon>
        <taxon>Actinomycetaceae</taxon>
        <taxon>Arcanobacterium</taxon>
    </lineage>
</organism>